<dbReference type="EMBL" id="LT906468">
    <property type="protein sequence ID" value="SNV65380.1"/>
    <property type="molecule type" value="Genomic_DNA"/>
</dbReference>
<reference evidence="1 2" key="1">
    <citation type="submission" date="2017-06" db="EMBL/GenBank/DDBJ databases">
        <authorList>
            <consortium name="Pathogen Informatics"/>
        </authorList>
    </citation>
    <scope>NUCLEOTIDE SEQUENCE [LARGE SCALE GENOMIC DNA]</scope>
    <source>
        <strain evidence="1 2">NCTC12149</strain>
    </source>
</reference>
<evidence type="ECO:0000313" key="2">
    <source>
        <dbReference type="Proteomes" id="UP000215355"/>
    </source>
</evidence>
<accession>A0AAJ4XFV4</accession>
<name>A0AAJ4XFV4_9SPHI</name>
<dbReference type="KEGG" id="smiz:4412673_04016"/>
<sequence>MRDLRTLFNEALNHYNNEDMGIILIKLYQFKKYKVGSAPLTENRNNNLEEFIRILDFDTYGHPYISAKLL</sequence>
<dbReference type="Proteomes" id="UP000215355">
    <property type="component" value="Chromosome 1"/>
</dbReference>
<dbReference type="RefSeq" id="WP_093099828.1">
    <property type="nucleotide sequence ID" value="NZ_DAMBSL010000002.1"/>
</dbReference>
<organism evidence="1 2">
    <name type="scientific">Sphingobacterium mizutaii</name>
    <dbReference type="NCBI Taxonomy" id="1010"/>
    <lineage>
        <taxon>Bacteria</taxon>
        <taxon>Pseudomonadati</taxon>
        <taxon>Bacteroidota</taxon>
        <taxon>Sphingobacteriia</taxon>
        <taxon>Sphingobacteriales</taxon>
        <taxon>Sphingobacteriaceae</taxon>
        <taxon>Sphingobacterium</taxon>
    </lineage>
</organism>
<dbReference type="AlphaFoldDB" id="A0AAJ4XFV4"/>
<protein>
    <submittedName>
        <fullName evidence="1">Uncharacterized protein</fullName>
    </submittedName>
</protein>
<gene>
    <name evidence="1" type="ORF">SAMEA4412673_04016</name>
</gene>
<evidence type="ECO:0000313" key="1">
    <source>
        <dbReference type="EMBL" id="SNV65380.1"/>
    </source>
</evidence>
<proteinExistence type="predicted"/>